<gene>
    <name evidence="3" type="ORF">LCGC14_0604260</name>
</gene>
<sequence>MPFDRDALADAVAVHGTVARIVLVHVKGSAPRPAGTSMLVWPGGSSGTIGGGQLELQSMKTAAAMLQSGPTITIARTALGPSLNQCCGGAVTVVTEVFDSQRLEELQSDFPGIYLRQVEADAPALPATLRAKLRRANAADVPLSITLQDGWLAEAMWHPSRQVMIYGAGHVGSALARILAPLPQFRTVLADPRAGYLDNFPVGITTVAGPWATALAQAEPEAAHFIMTPAHDQDLELCHLLLNRDFAFGGLIGSDTKWARFRSRLAALGHPPEQIAKITCPIGDRSLGKHPQAIALGVATQLLHFVPVHRNKPARMDEKERSA</sequence>
<comment type="caution">
    <text evidence="3">The sequence shown here is derived from an EMBL/GenBank/DDBJ whole genome shotgun (WGS) entry which is preliminary data.</text>
</comment>
<evidence type="ECO:0000259" key="2">
    <source>
        <dbReference type="Pfam" id="PF13478"/>
    </source>
</evidence>
<accession>A0A0F9REH2</accession>
<dbReference type="PANTHER" id="PTHR30388">
    <property type="entry name" value="ALDEHYDE OXIDOREDUCTASE MOLYBDENUM COFACTOR ASSEMBLY PROTEIN"/>
    <property type="match status" value="1"/>
</dbReference>
<dbReference type="NCBIfam" id="TIGR02964">
    <property type="entry name" value="xanthine_xdhC"/>
    <property type="match status" value="1"/>
</dbReference>
<proteinExistence type="predicted"/>
<evidence type="ECO:0000259" key="1">
    <source>
        <dbReference type="Pfam" id="PF02625"/>
    </source>
</evidence>
<dbReference type="PANTHER" id="PTHR30388:SF6">
    <property type="entry name" value="XANTHINE DEHYDROGENASE SUBUNIT A-RELATED"/>
    <property type="match status" value="1"/>
</dbReference>
<dbReference type="InterPro" id="IPR052698">
    <property type="entry name" value="MoCofactor_Util/Proc"/>
</dbReference>
<protein>
    <recommendedName>
        <fullName evidence="4">Xanthine dehydrogenase accessory protein XdhC</fullName>
    </recommendedName>
</protein>
<feature type="domain" description="XdhC- CoxI" evidence="1">
    <location>
        <begin position="15"/>
        <end position="70"/>
    </location>
</feature>
<dbReference type="Pfam" id="PF13478">
    <property type="entry name" value="XdhC_C"/>
    <property type="match status" value="1"/>
</dbReference>
<dbReference type="AlphaFoldDB" id="A0A0F9REH2"/>
<dbReference type="InterPro" id="IPR014308">
    <property type="entry name" value="Xanthine_DH_XdhC"/>
</dbReference>
<feature type="domain" description="XdhC Rossmann" evidence="2">
    <location>
        <begin position="163"/>
        <end position="302"/>
    </location>
</feature>
<dbReference type="EMBL" id="LAZR01000980">
    <property type="protein sequence ID" value="KKN53259.1"/>
    <property type="molecule type" value="Genomic_DNA"/>
</dbReference>
<organism evidence="3">
    <name type="scientific">marine sediment metagenome</name>
    <dbReference type="NCBI Taxonomy" id="412755"/>
    <lineage>
        <taxon>unclassified sequences</taxon>
        <taxon>metagenomes</taxon>
        <taxon>ecological metagenomes</taxon>
    </lineage>
</organism>
<dbReference type="InterPro" id="IPR003777">
    <property type="entry name" value="XdhC_CoxI"/>
</dbReference>
<name>A0A0F9REH2_9ZZZZ</name>
<reference evidence="3" key="1">
    <citation type="journal article" date="2015" name="Nature">
        <title>Complex archaea that bridge the gap between prokaryotes and eukaryotes.</title>
        <authorList>
            <person name="Spang A."/>
            <person name="Saw J.H."/>
            <person name="Jorgensen S.L."/>
            <person name="Zaremba-Niedzwiedzka K."/>
            <person name="Martijn J."/>
            <person name="Lind A.E."/>
            <person name="van Eijk R."/>
            <person name="Schleper C."/>
            <person name="Guy L."/>
            <person name="Ettema T.J."/>
        </authorList>
    </citation>
    <scope>NUCLEOTIDE SEQUENCE</scope>
</reference>
<dbReference type="Gene3D" id="3.40.50.720">
    <property type="entry name" value="NAD(P)-binding Rossmann-like Domain"/>
    <property type="match status" value="1"/>
</dbReference>
<evidence type="ECO:0008006" key="4">
    <source>
        <dbReference type="Google" id="ProtNLM"/>
    </source>
</evidence>
<evidence type="ECO:0000313" key="3">
    <source>
        <dbReference type="EMBL" id="KKN53259.1"/>
    </source>
</evidence>
<dbReference type="InterPro" id="IPR027051">
    <property type="entry name" value="XdhC_Rossmann_dom"/>
</dbReference>
<dbReference type="Pfam" id="PF02625">
    <property type="entry name" value="XdhC_CoxI"/>
    <property type="match status" value="1"/>
</dbReference>